<comment type="caution">
    <text evidence="3">The sequence shown here is derived from an EMBL/GenBank/DDBJ whole genome shotgun (WGS) entry which is preliminary data.</text>
</comment>
<proteinExistence type="predicted"/>
<dbReference type="EMBL" id="JAHFXF010001696">
    <property type="protein sequence ID" value="KAG9664417.1"/>
    <property type="molecule type" value="Genomic_DNA"/>
</dbReference>
<protein>
    <submittedName>
        <fullName evidence="3">Uncharacterized protein</fullName>
    </submittedName>
</protein>
<dbReference type="PANTHER" id="PTHR42064:SF1">
    <property type="entry name" value="YALI0F28677P"/>
    <property type="match status" value="1"/>
</dbReference>
<feature type="coiled-coil region" evidence="1">
    <location>
        <begin position="354"/>
        <end position="381"/>
    </location>
</feature>
<evidence type="ECO:0000313" key="3">
    <source>
        <dbReference type="EMBL" id="KAG9664417.1"/>
    </source>
</evidence>
<feature type="non-terminal residue" evidence="3">
    <location>
        <position position="1"/>
    </location>
</feature>
<keyword evidence="1" id="KW-0175">Coiled coil</keyword>
<gene>
    <name evidence="3" type="ORF">KCU76_g18681</name>
</gene>
<organism evidence="3 4">
    <name type="scientific">Aureobasidium melanogenum</name>
    <name type="common">Aureobasidium pullulans var. melanogenum</name>
    <dbReference type="NCBI Taxonomy" id="46634"/>
    <lineage>
        <taxon>Eukaryota</taxon>
        <taxon>Fungi</taxon>
        <taxon>Dikarya</taxon>
        <taxon>Ascomycota</taxon>
        <taxon>Pezizomycotina</taxon>
        <taxon>Dothideomycetes</taxon>
        <taxon>Dothideomycetidae</taxon>
        <taxon>Dothideales</taxon>
        <taxon>Saccotheciaceae</taxon>
        <taxon>Aureobasidium</taxon>
    </lineage>
</organism>
<dbReference type="Proteomes" id="UP000779574">
    <property type="component" value="Unassembled WGS sequence"/>
</dbReference>
<feature type="region of interest" description="Disordered" evidence="2">
    <location>
        <begin position="626"/>
        <end position="656"/>
    </location>
</feature>
<sequence>MTSPESYGLLLSHHVSSSVRQRILHELAHRTRQIMEGVAYSWKQTSPILPDLIDKIESIVDHFRLSPLELETVPDTRNLGCNTPGSSGRYNRQMTVCASEVVNAIHSLYPENGGDLYSGLHVLRGSTLRSSASSISGLSLFQTMSPSEPTSPRNGRYDVVPEVGTPTGFSVPGATPMRPSQDHACLSAGEIFSHRLGEACIELAVTTGGHSDAGGCDLFSEQWTSLETCFNHGTTSWIDCASHKIDYDGLKMDFSPEQLIDSETFGFLSAGINTLLDGFLSMTASDTVSMPKDDHSVHSSLLNQFESARASCYHQGDFAKAHLFFRLAKATTSLSPELTSQIIQAVAEELRHSIDICRLKVQKGEAQIEKLNDKINSQQAEIRSISYINDRLREKMWYTADIQRAGHYEELRKVVTALRVMASTNRPKTDKKKPLLRHRSASKSLNQSMQLKAEAATLELLSAPVERGGTNKLSDVQIDMTTRWMQARGVERVCRAEERIHRFCSELARCIDHFVGQSIVDNPILWSSQLFENQKPLSDQFHGRVGTPNSDPSAMAKLRSMYDNNVSGPYEAHASYQWSRFPTPSRTTMHSNLAARSISPKSIPHDYFGCRSPTLTHKSSGTLWSSFSAGPQSPSSATSFPSRALSPMSTGRPLSRHSCLQQSQASFLDELKQNLTSLLLSDFHDLFRSGSETDKAMRKILKLRLPSGVLPSDESEHKRDASQSSFDFDQVFRMLLRRFELQASPYAKLDILLELQSMLKAYRVDRGLGDVTGTSQSDAILFAQRRLSLRIDTSSAPRTALGHDSTIQSFRQLFQDPHLRPKTLFRDLQYIASLVPLNILDSTPRGRAFWNATIAALDLKEEICQSMIETADQIIQHHAYNRGHSRVTSAAQAKRDAAAFSPPTPQPSDPLVADLSMSDAAMLLQLTAKEGIPAAQRELATLYLTDPDLIGICLPPFSKVKDVFKDADKDREAASERYDPVAMAVARHWMELSAKGGDEHAVGVLRVKDEFDRIS</sequence>
<reference evidence="3" key="1">
    <citation type="journal article" date="2021" name="J Fungi (Basel)">
        <title>Virulence traits and population genomics of the black yeast Aureobasidium melanogenum.</title>
        <authorList>
            <person name="Cernosa A."/>
            <person name="Sun X."/>
            <person name="Gostincar C."/>
            <person name="Fang C."/>
            <person name="Gunde-Cimerman N."/>
            <person name="Song Z."/>
        </authorList>
    </citation>
    <scope>NUCLEOTIDE SEQUENCE</scope>
    <source>
        <strain evidence="3">EXF-9911</strain>
    </source>
</reference>
<evidence type="ECO:0000256" key="1">
    <source>
        <dbReference type="SAM" id="Coils"/>
    </source>
</evidence>
<reference evidence="3" key="2">
    <citation type="submission" date="2021-08" db="EMBL/GenBank/DDBJ databases">
        <authorList>
            <person name="Gostincar C."/>
            <person name="Sun X."/>
            <person name="Song Z."/>
            <person name="Gunde-Cimerman N."/>
        </authorList>
    </citation>
    <scope>NUCLEOTIDE SEQUENCE</scope>
    <source>
        <strain evidence="3">EXF-9911</strain>
    </source>
</reference>
<dbReference type="PANTHER" id="PTHR42064">
    <property type="entry name" value="YALI0F28677P"/>
    <property type="match status" value="1"/>
</dbReference>
<evidence type="ECO:0000313" key="4">
    <source>
        <dbReference type="Proteomes" id="UP000779574"/>
    </source>
</evidence>
<name>A0A9P8DY59_AURME</name>
<dbReference type="OrthoDB" id="3548913at2759"/>
<evidence type="ECO:0000256" key="2">
    <source>
        <dbReference type="SAM" id="MobiDB-lite"/>
    </source>
</evidence>
<accession>A0A9P8DY59</accession>
<feature type="compositionally biased region" description="Low complexity" evidence="2">
    <location>
        <begin position="626"/>
        <end position="637"/>
    </location>
</feature>
<dbReference type="AlphaFoldDB" id="A0A9P8DY59"/>